<keyword evidence="9" id="KW-1185">Reference proteome</keyword>
<comment type="cofactor">
    <cofactor evidence="5">
        <name>Zn(2+)</name>
        <dbReference type="ChEBI" id="CHEBI:29105"/>
    </cofactor>
    <text evidence="5">Binds 1 zinc ion per subunit.</text>
</comment>
<comment type="similarity">
    <text evidence="5">Belongs to the AspA/AstE family. Succinylglutamate desuccinylase subfamily.</text>
</comment>
<name>A0A7X8TQW0_9VIBR</name>
<dbReference type="EC" id="3.5.1.96" evidence="5"/>
<feature type="domain" description="Succinylglutamate desuccinylase/Aspartoacylase catalytic" evidence="7">
    <location>
        <begin position="65"/>
        <end position="256"/>
    </location>
</feature>
<dbReference type="RefSeq" id="WP_168836029.1">
    <property type="nucleotide sequence ID" value="NZ_JABAIK010000007.1"/>
</dbReference>
<evidence type="ECO:0000256" key="1">
    <source>
        <dbReference type="ARBA" id="ARBA00022503"/>
    </source>
</evidence>
<dbReference type="InterPro" id="IPR055438">
    <property type="entry name" value="AstE_AspA_cat"/>
</dbReference>
<dbReference type="GO" id="GO:0009017">
    <property type="term" value="F:succinylglutamate desuccinylase activity"/>
    <property type="evidence" value="ECO:0007669"/>
    <property type="project" value="UniProtKB-EC"/>
</dbReference>
<feature type="domain" description="AstE/AspA barrel-sandwich hybrid" evidence="6">
    <location>
        <begin position="268"/>
        <end position="340"/>
    </location>
</feature>
<evidence type="ECO:0000313" key="8">
    <source>
        <dbReference type="EMBL" id="NLS12932.1"/>
    </source>
</evidence>
<comment type="function">
    <text evidence="5">Transforms N(2)-succinylglutamate into succinate and glutamate.</text>
</comment>
<feature type="binding site" evidence="5">
    <location>
        <position position="78"/>
    </location>
    <ligand>
        <name>Zn(2+)</name>
        <dbReference type="ChEBI" id="CHEBI:29105"/>
    </ligand>
</feature>
<evidence type="ECO:0000313" key="9">
    <source>
        <dbReference type="Proteomes" id="UP000535589"/>
    </source>
</evidence>
<keyword evidence="3 5" id="KW-0378">Hydrolase</keyword>
<dbReference type="CDD" id="cd03855">
    <property type="entry name" value="M14_ASTE"/>
    <property type="match status" value="1"/>
</dbReference>
<dbReference type="EMBL" id="JABAIK010000007">
    <property type="protein sequence ID" value="NLS12932.1"/>
    <property type="molecule type" value="Genomic_DNA"/>
</dbReference>
<comment type="caution">
    <text evidence="8">The sequence shown here is derived from an EMBL/GenBank/DDBJ whole genome shotgun (WGS) entry which is preliminary data.</text>
</comment>
<feature type="active site" evidence="5">
    <location>
        <position position="231"/>
    </location>
</feature>
<keyword evidence="1 5" id="KW-0056">Arginine metabolism</keyword>
<dbReference type="GO" id="GO:0019544">
    <property type="term" value="P:L-arginine catabolic process to L-glutamate"/>
    <property type="evidence" value="ECO:0007669"/>
    <property type="project" value="UniProtKB-UniRule"/>
</dbReference>
<dbReference type="PANTHER" id="PTHR15162:SF7">
    <property type="entry name" value="SUCCINYLGLUTAMATE DESUCCINYLASE"/>
    <property type="match status" value="1"/>
</dbReference>
<feature type="binding site" evidence="5">
    <location>
        <position position="75"/>
    </location>
    <ligand>
        <name>Zn(2+)</name>
        <dbReference type="ChEBI" id="CHEBI:29105"/>
    </ligand>
</feature>
<dbReference type="NCBIfam" id="NF003706">
    <property type="entry name" value="PRK05324.1"/>
    <property type="match status" value="1"/>
</dbReference>
<evidence type="ECO:0000256" key="3">
    <source>
        <dbReference type="ARBA" id="ARBA00022801"/>
    </source>
</evidence>
<dbReference type="InterPro" id="IPR016681">
    <property type="entry name" value="SuccinylGlu_desuccinylase"/>
</dbReference>
<organism evidence="8 9">
    <name type="scientific">Vibrio agarilyticus</name>
    <dbReference type="NCBI Taxonomy" id="2726741"/>
    <lineage>
        <taxon>Bacteria</taxon>
        <taxon>Pseudomonadati</taxon>
        <taxon>Pseudomonadota</taxon>
        <taxon>Gammaproteobacteria</taxon>
        <taxon>Vibrionales</taxon>
        <taxon>Vibrionaceae</taxon>
        <taxon>Vibrio</taxon>
    </lineage>
</organism>
<keyword evidence="4 5" id="KW-0862">Zinc</keyword>
<dbReference type="PANTHER" id="PTHR15162">
    <property type="entry name" value="ASPARTOACYLASE"/>
    <property type="match status" value="1"/>
</dbReference>
<protein>
    <recommendedName>
        <fullName evidence="5">Succinylglutamate desuccinylase</fullName>
        <ecNumber evidence="5">3.5.1.96</ecNumber>
    </recommendedName>
</protein>
<dbReference type="GO" id="GO:0008270">
    <property type="term" value="F:zinc ion binding"/>
    <property type="evidence" value="ECO:0007669"/>
    <property type="project" value="UniProtKB-UniRule"/>
</dbReference>
<keyword evidence="2 5" id="KW-0479">Metal-binding</keyword>
<dbReference type="InterPro" id="IPR050178">
    <property type="entry name" value="AspA/AstE_fam"/>
</dbReference>
<dbReference type="HAMAP" id="MF_00767">
    <property type="entry name" value="Arg_catab_AstE"/>
    <property type="match status" value="1"/>
</dbReference>
<evidence type="ECO:0000256" key="2">
    <source>
        <dbReference type="ARBA" id="ARBA00022723"/>
    </source>
</evidence>
<proteinExistence type="inferred from homology"/>
<dbReference type="SUPFAM" id="SSF53187">
    <property type="entry name" value="Zn-dependent exopeptidases"/>
    <property type="match status" value="1"/>
</dbReference>
<dbReference type="Gene3D" id="3.40.630.10">
    <property type="entry name" value="Zn peptidases"/>
    <property type="match status" value="1"/>
</dbReference>
<dbReference type="InterPro" id="IPR007036">
    <property type="entry name" value="Aste_AspA_hybrid_dom"/>
</dbReference>
<dbReference type="GO" id="GO:0016788">
    <property type="term" value="F:hydrolase activity, acting on ester bonds"/>
    <property type="evidence" value="ECO:0007669"/>
    <property type="project" value="UniProtKB-UniRule"/>
</dbReference>
<dbReference type="GO" id="GO:0019545">
    <property type="term" value="P:L-arginine catabolic process to succinate"/>
    <property type="evidence" value="ECO:0007669"/>
    <property type="project" value="UniProtKB-UniRule"/>
</dbReference>
<evidence type="ECO:0000259" key="6">
    <source>
        <dbReference type="Pfam" id="PF04952"/>
    </source>
</evidence>
<evidence type="ECO:0000259" key="7">
    <source>
        <dbReference type="Pfam" id="PF24827"/>
    </source>
</evidence>
<dbReference type="AlphaFoldDB" id="A0A7X8TQW0"/>
<dbReference type="Pfam" id="PF04952">
    <property type="entry name" value="AstE_AspA_hybrid"/>
    <property type="match status" value="1"/>
</dbReference>
<sequence length="354" mass="39756">MTESLFRQSFLLDTLDDAQPIATKRRTLDNGVTLILHQRGVLEVLPANYQAPHERKTVTTDDVSVKSILISSGIHGDETAPMELISSLVDDIESGFQPVAERCLFVIAHPQATRRHTRFIDENLNRLFDSKSHPKTTETEIATWLKLLAADFFADTTIESRWHLDLHCAIRLSKHYSFAVSPKTRHPIRTRALVDFVSSAHIDALLLSNSPSSTFSWFTAEHFSTQALTVELGQVAPIGENDLHRLIAFDMTLRDLIANVASEHLPKPPVMYRVSRTIVRVHDDFAFLFGDDVENFTTFKHGEVFGHDGDKPLMAKNENEAVVFANPHVAIGQRAALMVCTVKTRYEGGQLVYD</sequence>
<comment type="catalytic activity">
    <reaction evidence="5">
        <text>N-succinyl-L-glutamate + H2O = L-glutamate + succinate</text>
        <dbReference type="Rhea" id="RHEA:15169"/>
        <dbReference type="ChEBI" id="CHEBI:15377"/>
        <dbReference type="ChEBI" id="CHEBI:29985"/>
        <dbReference type="ChEBI" id="CHEBI:30031"/>
        <dbReference type="ChEBI" id="CHEBI:58763"/>
        <dbReference type="EC" id="3.5.1.96"/>
    </reaction>
</comment>
<dbReference type="UniPathway" id="UPA00185">
    <property type="reaction ID" value="UER00283"/>
</dbReference>
<dbReference type="Pfam" id="PF24827">
    <property type="entry name" value="AstE_AspA_cat"/>
    <property type="match status" value="1"/>
</dbReference>
<feature type="binding site" evidence="5">
    <location>
        <position position="167"/>
    </location>
    <ligand>
        <name>Zn(2+)</name>
        <dbReference type="ChEBI" id="CHEBI:29105"/>
    </ligand>
</feature>
<accession>A0A7X8TQW0</accession>
<evidence type="ECO:0000256" key="4">
    <source>
        <dbReference type="ARBA" id="ARBA00022833"/>
    </source>
</evidence>
<gene>
    <name evidence="5" type="primary">astE</name>
    <name evidence="8" type="ORF">HGP28_08520</name>
</gene>
<reference evidence="8 9" key="1">
    <citation type="submission" date="2020-04" db="EMBL/GenBank/DDBJ databases">
        <title>Vibrio sp. SM6, a novel species isolated from seawater.</title>
        <authorList>
            <person name="Wang X."/>
        </authorList>
    </citation>
    <scope>NUCLEOTIDE SEQUENCE [LARGE SCALE GENOMIC DNA]</scope>
    <source>
        <strain evidence="8 9">SM6</strain>
    </source>
</reference>
<comment type="pathway">
    <text evidence="5">Amino-acid degradation; L-arginine degradation via AST pathway; L-glutamate and succinate from L-arginine: step 5/5.</text>
</comment>
<dbReference type="Proteomes" id="UP000535589">
    <property type="component" value="Unassembled WGS sequence"/>
</dbReference>
<evidence type="ECO:0000256" key="5">
    <source>
        <dbReference type="HAMAP-Rule" id="MF_00767"/>
    </source>
</evidence>